<feature type="transmembrane region" description="Helical" evidence="2">
    <location>
        <begin position="240"/>
        <end position="267"/>
    </location>
</feature>
<dbReference type="Proteomes" id="UP000219338">
    <property type="component" value="Unassembled WGS sequence"/>
</dbReference>
<keyword evidence="5" id="KW-1185">Reference proteome</keyword>
<feature type="transmembrane region" description="Helical" evidence="2">
    <location>
        <begin position="310"/>
        <end position="332"/>
    </location>
</feature>
<dbReference type="AlphaFoldDB" id="A0A284RQW1"/>
<feature type="compositionally biased region" description="Polar residues" evidence="1">
    <location>
        <begin position="1"/>
        <end position="22"/>
    </location>
</feature>
<name>A0A284RQW1_ARMOS</name>
<evidence type="ECO:0000256" key="2">
    <source>
        <dbReference type="SAM" id="Phobius"/>
    </source>
</evidence>
<evidence type="ECO:0000313" key="5">
    <source>
        <dbReference type="Proteomes" id="UP000219338"/>
    </source>
</evidence>
<feature type="transmembrane region" description="Helical" evidence="2">
    <location>
        <begin position="109"/>
        <end position="128"/>
    </location>
</feature>
<feature type="region of interest" description="Disordered" evidence="1">
    <location>
        <begin position="1"/>
        <end position="24"/>
    </location>
</feature>
<feature type="domain" description="DUF6535" evidence="3">
    <location>
        <begin position="87"/>
        <end position="267"/>
    </location>
</feature>
<reference evidence="5" key="1">
    <citation type="journal article" date="2017" name="Nat. Ecol. Evol.">
        <title>Genome expansion and lineage-specific genetic innovations in the forest pathogenic fungi Armillaria.</title>
        <authorList>
            <person name="Sipos G."/>
            <person name="Prasanna A.N."/>
            <person name="Walter M.C."/>
            <person name="O'Connor E."/>
            <person name="Balint B."/>
            <person name="Krizsan K."/>
            <person name="Kiss B."/>
            <person name="Hess J."/>
            <person name="Varga T."/>
            <person name="Slot J."/>
            <person name="Riley R."/>
            <person name="Boka B."/>
            <person name="Rigling D."/>
            <person name="Barry K."/>
            <person name="Lee J."/>
            <person name="Mihaltcheva S."/>
            <person name="LaButti K."/>
            <person name="Lipzen A."/>
            <person name="Waldron R."/>
            <person name="Moloney N.M."/>
            <person name="Sperisen C."/>
            <person name="Kredics L."/>
            <person name="Vagvoelgyi C."/>
            <person name="Patrignani A."/>
            <person name="Fitzpatrick D."/>
            <person name="Nagy I."/>
            <person name="Doyle S."/>
            <person name="Anderson J.B."/>
            <person name="Grigoriev I.V."/>
            <person name="Gueldener U."/>
            <person name="Muensterkoetter M."/>
            <person name="Nagy L.G."/>
        </authorList>
    </citation>
    <scope>NUCLEOTIDE SEQUENCE [LARGE SCALE GENOMIC DNA]</scope>
    <source>
        <strain evidence="5">C18/9</strain>
    </source>
</reference>
<keyword evidence="2" id="KW-1133">Transmembrane helix</keyword>
<dbReference type="Pfam" id="PF20153">
    <property type="entry name" value="DUF6535"/>
    <property type="match status" value="1"/>
</dbReference>
<organism evidence="4 5">
    <name type="scientific">Armillaria ostoyae</name>
    <name type="common">Armillaria root rot fungus</name>
    <dbReference type="NCBI Taxonomy" id="47428"/>
    <lineage>
        <taxon>Eukaryota</taxon>
        <taxon>Fungi</taxon>
        <taxon>Dikarya</taxon>
        <taxon>Basidiomycota</taxon>
        <taxon>Agaricomycotina</taxon>
        <taxon>Agaricomycetes</taxon>
        <taxon>Agaricomycetidae</taxon>
        <taxon>Agaricales</taxon>
        <taxon>Marasmiineae</taxon>
        <taxon>Physalacriaceae</taxon>
        <taxon>Armillaria</taxon>
    </lineage>
</organism>
<feature type="transmembrane region" description="Helical" evidence="2">
    <location>
        <begin position="273"/>
        <end position="298"/>
    </location>
</feature>
<accession>A0A284RQW1</accession>
<dbReference type="EMBL" id="FUEG01000013">
    <property type="protein sequence ID" value="SJL11108.1"/>
    <property type="molecule type" value="Genomic_DNA"/>
</dbReference>
<protein>
    <recommendedName>
        <fullName evidence="3">DUF6535 domain-containing protein</fullName>
    </recommendedName>
</protein>
<keyword evidence="2" id="KW-0812">Transmembrane</keyword>
<evidence type="ECO:0000256" key="1">
    <source>
        <dbReference type="SAM" id="MobiDB-lite"/>
    </source>
</evidence>
<sequence>MSSQRGNPPTQEPQVENLTRYSPRSRRWSKRGLLGIKNRDFIVEGNTFLSELKQNLTGNQGNDPFDYEQKLPEDKQYEELGPAARVWRTYLEECGLFDREMVEGWKDGLDVLLVFAGLFSAVVTTFVAQTSQSLQLDYTQVTASLLYELINVQRAAANGALVDSVPRSGLTPFSDFQPATSDLWVNGLWFTSLSLSLATALVAVLMKQWIHLYMAVPSGTPRDRCRVRQFRYMGLQEWRVPFIIGFLPVLMSASLGVFLAGLVIFLVPLRLAIASVVGAITFTVFAGYTITNFLPILYPSCPYKTPLSQYVFSFYTHIIHNGLLNWLILPIFKPQISEESRVRTLKDAEQDAVRRSVESTDVYALSWLFSMSSNPSVQSIVAQSIGALPLKSVDLVRQHMKGVSLTCVEVINNCVGTQTVLEPTQQAKVERLIRAHLRVRRRDDKTWFHISTVLDMDYVQPDLFAGVAASTPFWKRGQEAQEVVRRSLSGSPAERQLRLQPIVWINLLRSALDAGGLGLSRSLLDAIPNHYWRQDWVCPAPVFTVEGEAPPFICDSVNHNDALTFQEAVRSNIYPCVANYIISYRPPMEVPHNSHSILPVAEDQRLRFLLAMITPSFSSRANIQSALMDKMTEYIEINLNVDMLPLGFLPCSSLDSNRLAALETLYSLILSDVFGNASVLGWHGQRSALRVFLRLITTTSPLPHHFSDPNEWCTPAVATKFIHVVFDIGSVNDWSSNYHHRDLRTVSEIMGYLFEFSPTANEAYSTFVKMRYFDVIERLLKPSLPSENLRGFIVGLNSSLLDPHVRQEALDYLHEPRSRIVACTALFPDSDESTPLQQLALIRPDDPTWPACLQQFDSVAASPRPGCLSAVNSIVSSAFITAEPSPVQSAPPETRVPHGNSSLSRSFPRDDTSGRNILDRIITSVGQWRRKGRLLEDTVPSSLNGNV</sequence>
<feature type="transmembrane region" description="Helical" evidence="2">
    <location>
        <begin position="183"/>
        <end position="205"/>
    </location>
</feature>
<evidence type="ECO:0000259" key="3">
    <source>
        <dbReference type="Pfam" id="PF20153"/>
    </source>
</evidence>
<gene>
    <name evidence="4" type="ORF">ARMOST_14511</name>
</gene>
<keyword evidence="2" id="KW-0472">Membrane</keyword>
<proteinExistence type="predicted"/>
<dbReference type="InterPro" id="IPR045338">
    <property type="entry name" value="DUF6535"/>
</dbReference>
<feature type="region of interest" description="Disordered" evidence="1">
    <location>
        <begin position="884"/>
        <end position="911"/>
    </location>
</feature>
<evidence type="ECO:0000313" key="4">
    <source>
        <dbReference type="EMBL" id="SJL11108.1"/>
    </source>
</evidence>
<dbReference type="OrthoDB" id="2885950at2759"/>